<name>A0A437GXJ5_9SPHN</name>
<dbReference type="OrthoDB" id="7432862at2"/>
<comment type="caution">
    <text evidence="1">The sequence shown here is derived from an EMBL/GenBank/DDBJ whole genome shotgun (WGS) entry which is preliminary data.</text>
</comment>
<dbReference type="AlphaFoldDB" id="A0A437GXJ5"/>
<protein>
    <recommendedName>
        <fullName evidence="3">META domain-containing protein</fullName>
    </recommendedName>
</protein>
<gene>
    <name evidence="1" type="ORF">EKN06_09410</name>
</gene>
<keyword evidence="2" id="KW-1185">Reference proteome</keyword>
<proteinExistence type="predicted"/>
<accession>A0A437GXJ5</accession>
<dbReference type="RefSeq" id="WP_127612635.1">
    <property type="nucleotide sequence ID" value="NZ_RXOL01000003.1"/>
</dbReference>
<organism evidence="1 2">
    <name type="scientific">Croceicoccus ponticola</name>
    <dbReference type="NCBI Taxonomy" id="2217664"/>
    <lineage>
        <taxon>Bacteria</taxon>
        <taxon>Pseudomonadati</taxon>
        <taxon>Pseudomonadota</taxon>
        <taxon>Alphaproteobacteria</taxon>
        <taxon>Sphingomonadales</taxon>
        <taxon>Erythrobacteraceae</taxon>
        <taxon>Croceicoccus</taxon>
    </lineage>
</organism>
<sequence>MRWAAFAAALLVAGCDDGDAPGSQSVATSARDEVVHGATVSGKAVIAGAWRLRTAGGAAVRNREAVILTVDDTIVMKAGCVEREWHYRVEGGNVLTQEEGRLTCLRPLTPAEEQLSNTVARGFVVIEGDADDQHWRGMGGEVTLIRTDAPWVEPSALPIPDDIPMPPPAPRMSEIAPPPPPPIPRPAPASLIGEWRLAGVDGKPLVGSRGIAVHIGRDRIEFDNCQQIAWRYTYAAPAIAIRRTPAVTIDIAPKPLPCAASLPPQLSAMVRAIDAATRVEMTPENGVRLSGEAGSVLLFRQ</sequence>
<dbReference type="EMBL" id="RXOL01000003">
    <property type="protein sequence ID" value="RVQ67125.1"/>
    <property type="molecule type" value="Genomic_DNA"/>
</dbReference>
<evidence type="ECO:0000313" key="2">
    <source>
        <dbReference type="Proteomes" id="UP000283003"/>
    </source>
</evidence>
<reference evidence="1 2" key="1">
    <citation type="submission" date="2018-12" db="EMBL/GenBank/DDBJ databases">
        <title>Croceicoccus ponticola sp. nov., a lipolytic bacterium isolated from seawater.</title>
        <authorList>
            <person name="Yoon J.-H."/>
        </authorList>
    </citation>
    <scope>NUCLEOTIDE SEQUENCE [LARGE SCALE GENOMIC DNA]</scope>
    <source>
        <strain evidence="1 2">GM-16</strain>
    </source>
</reference>
<dbReference type="Proteomes" id="UP000283003">
    <property type="component" value="Unassembled WGS sequence"/>
</dbReference>
<evidence type="ECO:0008006" key="3">
    <source>
        <dbReference type="Google" id="ProtNLM"/>
    </source>
</evidence>
<evidence type="ECO:0000313" key="1">
    <source>
        <dbReference type="EMBL" id="RVQ67125.1"/>
    </source>
</evidence>
<dbReference type="PROSITE" id="PS51257">
    <property type="entry name" value="PROKAR_LIPOPROTEIN"/>
    <property type="match status" value="1"/>
</dbReference>